<dbReference type="SUPFAM" id="SSF55073">
    <property type="entry name" value="Nucleotide cyclase"/>
    <property type="match status" value="1"/>
</dbReference>
<dbReference type="RefSeq" id="WP_074864289.1">
    <property type="nucleotide sequence ID" value="NZ_FOAS01000001.1"/>
</dbReference>
<dbReference type="FunFam" id="3.30.70.270:FF:000001">
    <property type="entry name" value="Diguanylate cyclase domain protein"/>
    <property type="match status" value="1"/>
</dbReference>
<dbReference type="GO" id="GO:0005886">
    <property type="term" value="C:plasma membrane"/>
    <property type="evidence" value="ECO:0007669"/>
    <property type="project" value="UniProtKB-SubCell"/>
</dbReference>
<feature type="domain" description="HAMP" evidence="6">
    <location>
        <begin position="386"/>
        <end position="441"/>
    </location>
</feature>
<dbReference type="InterPro" id="IPR000160">
    <property type="entry name" value="GGDEF_dom"/>
</dbReference>
<dbReference type="Proteomes" id="UP000185766">
    <property type="component" value="Unassembled WGS sequence"/>
</dbReference>
<dbReference type="Gene3D" id="6.10.340.10">
    <property type="match status" value="1"/>
</dbReference>
<dbReference type="GO" id="GO:0007165">
    <property type="term" value="P:signal transduction"/>
    <property type="evidence" value="ECO:0007669"/>
    <property type="project" value="InterPro"/>
</dbReference>
<feature type="transmembrane region" description="Helical" evidence="5">
    <location>
        <begin position="358"/>
        <end position="384"/>
    </location>
</feature>
<dbReference type="InterPro" id="IPR050469">
    <property type="entry name" value="Diguanylate_Cyclase"/>
</dbReference>
<keyword evidence="9" id="KW-1185">Reference proteome</keyword>
<dbReference type="Gene3D" id="3.30.70.270">
    <property type="match status" value="1"/>
</dbReference>
<reference evidence="8 9" key="1">
    <citation type="submission" date="2016-10" db="EMBL/GenBank/DDBJ databases">
        <authorList>
            <person name="de Groot N.N."/>
        </authorList>
    </citation>
    <scope>NUCLEOTIDE SEQUENCE [LARGE SCALE GENOMIC DNA]</scope>
    <source>
        <strain evidence="8 9">JCM 19513</strain>
    </source>
</reference>
<comment type="catalytic activity">
    <reaction evidence="4">
        <text>2 GTP = 3',3'-c-di-GMP + 2 diphosphate</text>
        <dbReference type="Rhea" id="RHEA:24898"/>
        <dbReference type="ChEBI" id="CHEBI:33019"/>
        <dbReference type="ChEBI" id="CHEBI:37565"/>
        <dbReference type="ChEBI" id="CHEBI:58805"/>
        <dbReference type="EC" id="2.7.7.65"/>
    </reaction>
</comment>
<feature type="domain" description="GGDEF" evidence="7">
    <location>
        <begin position="505"/>
        <end position="645"/>
    </location>
</feature>
<keyword evidence="5" id="KW-1133">Transmembrane helix</keyword>
<dbReference type="GO" id="GO:0043709">
    <property type="term" value="P:cell adhesion involved in single-species biofilm formation"/>
    <property type="evidence" value="ECO:0007669"/>
    <property type="project" value="TreeGrafter"/>
</dbReference>
<evidence type="ECO:0000313" key="8">
    <source>
        <dbReference type="EMBL" id="SEK26422.1"/>
    </source>
</evidence>
<dbReference type="GO" id="GO:0052621">
    <property type="term" value="F:diguanylate cyclase activity"/>
    <property type="evidence" value="ECO:0007669"/>
    <property type="project" value="UniProtKB-EC"/>
</dbReference>
<evidence type="ECO:0000256" key="5">
    <source>
        <dbReference type="SAM" id="Phobius"/>
    </source>
</evidence>
<comment type="cofactor">
    <cofactor evidence="1">
        <name>Mg(2+)</name>
        <dbReference type="ChEBI" id="CHEBI:18420"/>
    </cofactor>
</comment>
<dbReference type="NCBIfam" id="TIGR00254">
    <property type="entry name" value="GGDEF"/>
    <property type="match status" value="1"/>
</dbReference>
<dbReference type="EC" id="2.7.7.65" evidence="3"/>
<evidence type="ECO:0000256" key="2">
    <source>
        <dbReference type="ARBA" id="ARBA00004533"/>
    </source>
</evidence>
<dbReference type="PROSITE" id="PS50885">
    <property type="entry name" value="HAMP"/>
    <property type="match status" value="1"/>
</dbReference>
<keyword evidence="5" id="KW-0472">Membrane</keyword>
<dbReference type="InterPro" id="IPR029787">
    <property type="entry name" value="Nucleotide_cyclase"/>
</dbReference>
<dbReference type="SMART" id="SM00267">
    <property type="entry name" value="GGDEF"/>
    <property type="match status" value="1"/>
</dbReference>
<sequence>MNTAESNSSTKHSIRRHIMWRGALRSLVVALVLALVSYYHAISLLEGETRAQLQQYIIERGKLDSAPFNQTELYHQAIEKVLLEQLNKVPIKQGVAQFDQYFEQWPDKTWRTKQPWYDGKVAADGLYHEGFTAFIGHDVQLTDEYRHRTAVMVGLLDWYGSALIATEQYINYYLSTPENFLVGEFVGVPYMHQVPSDTYFPDEVFVALADARNNPSRQLVWSEVYFDSTAKMWMVSCLKPVYRAGEHIATLGQDILLDDFINRTLKKAQQGTENLAFNSRGELIAYGALQEQILAAGGALVLGNDQPQIRNLVLKVIKQGQSSGVVEIADAYVAFTHLQGPDWYLANIYPKHLLQDKALLAASVIFAIALLGLLSEFAVLWHLITRYVLQPLQHFTRVSRAVDHGDFRALQESDMLKRDDEFGLLARHLQGTAQALLKAQDAVVDSHEELERLVTVRTAELTSVNERLARLAITDELSGLFNRRHFQQKLPLELARLARHNNRQIWAVFALLDVDHFKQINDRYGHSSGDCVIRKLGASLHGQMRRAGDSAYRIGGEEFAVYTTLVEPNVELIQELATQMLDSIRSIELHEEISHFEGPLTASIGMVCLPSGHEPLQLDHLYKLADQALYQAKNAGRNQAHLIVQRAAEQLEHYSVN</sequence>
<dbReference type="InterPro" id="IPR003660">
    <property type="entry name" value="HAMP_dom"/>
</dbReference>
<dbReference type="Gene3D" id="3.30.450.20">
    <property type="entry name" value="PAS domain"/>
    <property type="match status" value="1"/>
</dbReference>
<feature type="transmembrane region" description="Helical" evidence="5">
    <location>
        <begin position="22"/>
        <end position="41"/>
    </location>
</feature>
<keyword evidence="5" id="KW-0812">Transmembrane</keyword>
<evidence type="ECO:0000256" key="3">
    <source>
        <dbReference type="ARBA" id="ARBA00012528"/>
    </source>
</evidence>
<dbReference type="CDD" id="cd01949">
    <property type="entry name" value="GGDEF"/>
    <property type="match status" value="1"/>
</dbReference>
<dbReference type="AlphaFoldDB" id="A0A1H7FPM1"/>
<evidence type="ECO:0000313" key="9">
    <source>
        <dbReference type="Proteomes" id="UP000185766"/>
    </source>
</evidence>
<evidence type="ECO:0000259" key="6">
    <source>
        <dbReference type="PROSITE" id="PS50885"/>
    </source>
</evidence>
<dbReference type="PROSITE" id="PS50887">
    <property type="entry name" value="GGDEF"/>
    <property type="match status" value="1"/>
</dbReference>
<accession>A0A1H7FPM1</accession>
<name>A0A1H7FPM1_9GAMM</name>
<comment type="subcellular location">
    <subcellularLocation>
        <location evidence="2">Cell inner membrane</location>
    </subcellularLocation>
</comment>
<dbReference type="EMBL" id="FOAS01000001">
    <property type="protein sequence ID" value="SEK26422.1"/>
    <property type="molecule type" value="Genomic_DNA"/>
</dbReference>
<dbReference type="InterPro" id="IPR043128">
    <property type="entry name" value="Rev_trsase/Diguanyl_cyclase"/>
</dbReference>
<proteinExistence type="predicted"/>
<dbReference type="PANTHER" id="PTHR45138">
    <property type="entry name" value="REGULATORY COMPONENTS OF SENSORY TRANSDUCTION SYSTEM"/>
    <property type="match status" value="1"/>
</dbReference>
<dbReference type="GO" id="GO:1902201">
    <property type="term" value="P:negative regulation of bacterial-type flagellum-dependent cell motility"/>
    <property type="evidence" value="ECO:0007669"/>
    <property type="project" value="TreeGrafter"/>
</dbReference>
<dbReference type="SMART" id="SM00304">
    <property type="entry name" value="HAMP"/>
    <property type="match status" value="1"/>
</dbReference>
<dbReference type="Pfam" id="PF00672">
    <property type="entry name" value="HAMP"/>
    <property type="match status" value="1"/>
</dbReference>
<evidence type="ECO:0000259" key="7">
    <source>
        <dbReference type="PROSITE" id="PS50887"/>
    </source>
</evidence>
<dbReference type="Pfam" id="PF00990">
    <property type="entry name" value="GGDEF"/>
    <property type="match status" value="1"/>
</dbReference>
<dbReference type="PANTHER" id="PTHR45138:SF9">
    <property type="entry name" value="DIGUANYLATE CYCLASE DGCM-RELATED"/>
    <property type="match status" value="1"/>
</dbReference>
<evidence type="ECO:0000256" key="4">
    <source>
        <dbReference type="ARBA" id="ARBA00034247"/>
    </source>
</evidence>
<gene>
    <name evidence="8" type="ORF">SAMN05216214_101254</name>
</gene>
<protein>
    <recommendedName>
        <fullName evidence="3">diguanylate cyclase</fullName>
        <ecNumber evidence="3">2.7.7.65</ecNumber>
    </recommendedName>
</protein>
<evidence type="ECO:0000256" key="1">
    <source>
        <dbReference type="ARBA" id="ARBA00001946"/>
    </source>
</evidence>
<organism evidence="8 9">
    <name type="scientific">Atopomonas hussainii</name>
    <dbReference type="NCBI Taxonomy" id="1429083"/>
    <lineage>
        <taxon>Bacteria</taxon>
        <taxon>Pseudomonadati</taxon>
        <taxon>Pseudomonadota</taxon>
        <taxon>Gammaproteobacteria</taxon>
        <taxon>Pseudomonadales</taxon>
        <taxon>Pseudomonadaceae</taxon>
        <taxon>Atopomonas</taxon>
    </lineage>
</organism>